<organism evidence="1 2">
    <name type="scientific">Pyricularia grisea</name>
    <name type="common">Crabgrass-specific blast fungus</name>
    <name type="synonym">Magnaporthe grisea</name>
    <dbReference type="NCBI Taxonomy" id="148305"/>
    <lineage>
        <taxon>Eukaryota</taxon>
        <taxon>Fungi</taxon>
        <taxon>Dikarya</taxon>
        <taxon>Ascomycota</taxon>
        <taxon>Pezizomycotina</taxon>
        <taxon>Sordariomycetes</taxon>
        <taxon>Sordariomycetidae</taxon>
        <taxon>Magnaporthales</taxon>
        <taxon>Pyriculariaceae</taxon>
        <taxon>Pyricularia</taxon>
    </lineage>
</organism>
<name>A0ABQ8NC66_PYRGI</name>
<dbReference type="Proteomes" id="UP001059893">
    <property type="component" value="Unassembled WGS sequence"/>
</dbReference>
<protein>
    <submittedName>
        <fullName evidence="1">Uncharacterized protein</fullName>
    </submittedName>
</protein>
<gene>
    <name evidence="1" type="ORF">MCOR33_008263</name>
</gene>
<sequence>MHAAQASAAPRQACTRRASTISPSSCWHQQGDWTRFAALPTPFQHAPANFTSLANVAVDVSATLLAEMVKVPKLDPGVRISIPDDALPNPQPRANRLSRMRHVVFHTAVVRPSHRYGGKVGVVDVVHDRGGSLGPR</sequence>
<reference evidence="1" key="1">
    <citation type="submission" date="2021-01" db="EMBL/GenBank/DDBJ databases">
        <title>Deciphering the adaptive evolutionary patterns associated with biogeogrpahic diversity in the finger millet blast pathogen Magnaporthe oryzae in Eastern Africa.</title>
        <authorList>
            <person name="Onyema G."/>
            <person name="Shittu T.A."/>
            <person name="Dodsworth S."/>
            <person name="Devilliers S."/>
            <person name="Muthumeenakshi S."/>
            <person name="Sreenivasaprasad S."/>
        </authorList>
    </citation>
    <scope>NUCLEOTIDE SEQUENCE</scope>
    <source>
        <strain evidence="1">D15/s37</strain>
    </source>
</reference>
<evidence type="ECO:0000313" key="2">
    <source>
        <dbReference type="Proteomes" id="UP001059893"/>
    </source>
</evidence>
<dbReference type="EMBL" id="JABSND010000190">
    <property type="protein sequence ID" value="KAI6294697.1"/>
    <property type="molecule type" value="Genomic_DNA"/>
</dbReference>
<evidence type="ECO:0000313" key="1">
    <source>
        <dbReference type="EMBL" id="KAI6294697.1"/>
    </source>
</evidence>
<accession>A0ABQ8NC66</accession>
<proteinExistence type="predicted"/>
<keyword evidence="2" id="KW-1185">Reference proteome</keyword>
<comment type="caution">
    <text evidence="1">The sequence shown here is derived from an EMBL/GenBank/DDBJ whole genome shotgun (WGS) entry which is preliminary data.</text>
</comment>